<accession>I9NAP7</accession>
<dbReference type="AlphaFoldDB" id="I9NAP7"/>
<dbReference type="EMBL" id="JH719381">
    <property type="protein sequence ID" value="EJB03787.1"/>
    <property type="molecule type" value="Genomic_DNA"/>
</dbReference>
<dbReference type="HOGENOM" id="CLU_1073136_0_0_5"/>
<gene>
    <name evidence="1" type="ORF">Rleg9DRAFT_2625</name>
</gene>
<protein>
    <submittedName>
        <fullName evidence="1">Uncharacterized protein</fullName>
    </submittedName>
</protein>
<dbReference type="RefSeq" id="WP_003587970.1">
    <property type="nucleotide sequence ID" value="NZ_JH719381.1"/>
</dbReference>
<evidence type="ECO:0000313" key="1">
    <source>
        <dbReference type="EMBL" id="EJB03787.1"/>
    </source>
</evidence>
<reference evidence="1 2" key="1">
    <citation type="submission" date="2012-02" db="EMBL/GenBank/DDBJ databases">
        <title>Improved High-Quality Draft Sequence of Rhizobium leguminosarum bv. trifolii WSM597.</title>
        <authorList>
            <consortium name="US DOE Joint Genome Institute"/>
            <person name="Lucas S."/>
            <person name="Han J."/>
            <person name="Lapidus A."/>
            <person name="Cheng J.-F."/>
            <person name="Goodwin L."/>
            <person name="Pitluck S."/>
            <person name="Peters L."/>
            <person name="Ovchinnikova G."/>
            <person name="Held B."/>
            <person name="Detter J.C."/>
            <person name="Han C."/>
            <person name="Tapia R."/>
            <person name="Land M."/>
            <person name="Hauser L."/>
            <person name="Kyrpides N."/>
            <person name="Ivanova N."/>
            <person name="Pagani I."/>
            <person name="Brau L."/>
            <person name="Yates R."/>
            <person name="O'Hara G."/>
            <person name="Rui T."/>
            <person name="Howieson J."/>
            <person name="Reeve W."/>
            <person name="Woyke T."/>
        </authorList>
    </citation>
    <scope>NUCLEOTIDE SEQUENCE [LARGE SCALE GENOMIC DNA]</scope>
    <source>
        <strain evidence="1 2">WSM597</strain>
    </source>
</reference>
<evidence type="ECO:0000313" key="2">
    <source>
        <dbReference type="Proteomes" id="UP000005092"/>
    </source>
</evidence>
<sequence>MHLHQPRLKIDRAAVKIDEAKHALGSTGIHRFVARTDAGTGESFIRLRLFEVNDIVHVIVGEAVYQLRSALDVAAVALARANGVVNVRRVAFPFAKTQSEFVTNGIQVKMNGLSQPVKDVIASFAPYRGGNELLHGLSDLCNTDKHNNLIGSIAEIGNVVIIHPSANFTEDMSIGVFAGRFASAMIDNGNRASDGLEFKLKPDDDDAEQIATMMTKKMPLRVGLLFSGTDNLDGNEVFQTLSNMVALVRSIIQKLEEVS</sequence>
<dbReference type="OrthoDB" id="5905861at2"/>
<name>I9NAP7_RHILT</name>
<organism evidence="1 2">
    <name type="scientific">Rhizobium leguminosarum bv. trifolii WSM597</name>
    <dbReference type="NCBI Taxonomy" id="754764"/>
    <lineage>
        <taxon>Bacteria</taxon>
        <taxon>Pseudomonadati</taxon>
        <taxon>Pseudomonadota</taxon>
        <taxon>Alphaproteobacteria</taxon>
        <taxon>Hyphomicrobiales</taxon>
        <taxon>Rhizobiaceae</taxon>
        <taxon>Rhizobium/Agrobacterium group</taxon>
        <taxon>Rhizobium</taxon>
    </lineage>
</organism>
<dbReference type="Proteomes" id="UP000005092">
    <property type="component" value="Unassembled WGS sequence"/>
</dbReference>
<proteinExistence type="predicted"/>